<dbReference type="Gene3D" id="3.30.420.40">
    <property type="match status" value="2"/>
</dbReference>
<organism evidence="5 6">
    <name type="scientific">Sphingomonas natans</name>
    <dbReference type="NCBI Taxonomy" id="3063330"/>
    <lineage>
        <taxon>Bacteria</taxon>
        <taxon>Pseudomonadati</taxon>
        <taxon>Pseudomonadota</taxon>
        <taxon>Alphaproteobacteria</taxon>
        <taxon>Sphingomonadales</taxon>
        <taxon>Sphingomonadaceae</taxon>
        <taxon>Sphingomonas</taxon>
    </lineage>
</organism>
<dbReference type="SUPFAM" id="SSF47240">
    <property type="entry name" value="Ferritin-like"/>
    <property type="match status" value="1"/>
</dbReference>
<accession>A0ABT8YBY5</accession>
<evidence type="ECO:0000259" key="3">
    <source>
        <dbReference type="Pfam" id="PF02543"/>
    </source>
</evidence>
<dbReference type="Gene3D" id="3.90.870.20">
    <property type="entry name" value="Carbamoyltransferase, C-terminal domain"/>
    <property type="match status" value="1"/>
</dbReference>
<dbReference type="InterPro" id="IPR003696">
    <property type="entry name" value="Carbtransf_dom"/>
</dbReference>
<feature type="region of interest" description="Disordered" evidence="2">
    <location>
        <begin position="217"/>
        <end position="241"/>
    </location>
</feature>
<dbReference type="EMBL" id="JAUOTP010000007">
    <property type="protein sequence ID" value="MDO6415834.1"/>
    <property type="molecule type" value="Genomic_DNA"/>
</dbReference>
<dbReference type="InterPro" id="IPR009078">
    <property type="entry name" value="Ferritin-like_SF"/>
</dbReference>
<dbReference type="InterPro" id="IPR031730">
    <property type="entry name" value="Carbam_trans_C"/>
</dbReference>
<evidence type="ECO:0000259" key="4">
    <source>
        <dbReference type="Pfam" id="PF16861"/>
    </source>
</evidence>
<evidence type="ECO:0000256" key="2">
    <source>
        <dbReference type="SAM" id="MobiDB-lite"/>
    </source>
</evidence>
<dbReference type="SUPFAM" id="SSF53067">
    <property type="entry name" value="Actin-like ATPase domain"/>
    <property type="match status" value="1"/>
</dbReference>
<dbReference type="PANTHER" id="PTHR34847:SF1">
    <property type="entry name" value="NODULATION PROTEIN U"/>
    <property type="match status" value="1"/>
</dbReference>
<dbReference type="RefSeq" id="WP_303544362.1">
    <property type="nucleotide sequence ID" value="NZ_JAUOTP010000007.1"/>
</dbReference>
<keyword evidence="6" id="KW-1185">Reference proteome</keyword>
<proteinExistence type="inferred from homology"/>
<evidence type="ECO:0000313" key="5">
    <source>
        <dbReference type="EMBL" id="MDO6415834.1"/>
    </source>
</evidence>
<dbReference type="Pfam" id="PF16861">
    <property type="entry name" value="Carbam_trans_C"/>
    <property type="match status" value="1"/>
</dbReference>
<evidence type="ECO:0000256" key="1">
    <source>
        <dbReference type="ARBA" id="ARBA00006129"/>
    </source>
</evidence>
<feature type="domain" description="Carbamoyltransferase C-terminal" evidence="4">
    <location>
        <begin position="643"/>
        <end position="812"/>
    </location>
</feature>
<dbReference type="CDD" id="cd24098">
    <property type="entry name" value="ASKHA_NBD_TobZ_N"/>
    <property type="match status" value="1"/>
</dbReference>
<comment type="similarity">
    <text evidence="1">Belongs to the NodU/CmcH family.</text>
</comment>
<feature type="compositionally biased region" description="Basic and acidic residues" evidence="2">
    <location>
        <begin position="218"/>
        <end position="236"/>
    </location>
</feature>
<dbReference type="Gene3D" id="1.10.620.20">
    <property type="entry name" value="Ribonucleotide Reductase, subunit A"/>
    <property type="match status" value="1"/>
</dbReference>
<sequence length="817" mass="89148">MVAALARLLNPIIWRVPGHGARKLFGFSLAEHGSMLDLANAAHLAPTAERRALYLRHMLDEARHVRMFASRSSELRLSEGKPSLGYPVADTEDLFVSLGEMRFLAFVHLGERRACEQFGTYSDWFGRQGDRKSLAMFNAILRDESRHQSYTYDLLVELAGSPARARAEIRAARLWEKWRTWRRMGRFLAENLFRADAADLPDQRTSDPVGDLVAAAARRVDQSPPRDPRPKRDPRTSHAGMDGRMSAVLGISAFYHDSAAALIVDGKIVAAMQEERFSRRKNDPGLPKQAAQACLDQAGITAAELDRVVFYENPFARLERVVMSSLGAFPHSWRQFPAALRSQIGGKMWVLDGIANMLDVPRKLVTTVGHHESHAASAFFPSPFDDAAVLTVDGMGEDESTAIWHGSGTDLLCLASIPYPHSIGLLYAAVTAFLGFEVNEGEYKVMGLAAFGQPRFTTEFARLLRLQPDGAFELGMEYFAFHTDTNIAFSPKLEQLLGPARQRGKAWNVDKDGDDQRFADIAASLQWITEEALLGLAREARRRTGSANLCLAGGVALNCVANARLLRESGFSRLFVQPAAGDAGGALGAAILGALALDGRRPEALTSAALGAPISTDAARALCNALGIAWEEPDDMLDAAAGLVLEGKVGAFARGRFEWGPRALGQRSIIAAPREPAMRDRINQIVKKREPFRPFAPAVLRDRAGEWFSAHDNDMTPYMTTTSQVVEERAADLGAVRHVDGTARIQTVSEQGAPEFFGLLTRMEARGAPPIVLNTSLNGNGEPIVGGEADALAFFLSHPVDFMVLGDVMINKRAVAA</sequence>
<gene>
    <name evidence="5" type="ORF">Q4F19_15690</name>
</gene>
<dbReference type="Proteomes" id="UP001169764">
    <property type="component" value="Unassembled WGS sequence"/>
</dbReference>
<dbReference type="PANTHER" id="PTHR34847">
    <property type="entry name" value="NODULATION PROTEIN U"/>
    <property type="match status" value="1"/>
</dbReference>
<name>A0ABT8YBY5_9SPHN</name>
<protein>
    <submittedName>
        <fullName evidence="5">Carbamoyltransferase N-terminal domain-containing protein</fullName>
    </submittedName>
</protein>
<feature type="domain" description="Carbamoyltransferase" evidence="3">
    <location>
        <begin position="248"/>
        <end position="591"/>
    </location>
</feature>
<dbReference type="InterPro" id="IPR038152">
    <property type="entry name" value="Carbam_trans_C_sf"/>
</dbReference>
<dbReference type="InterPro" id="IPR051338">
    <property type="entry name" value="NodU/CmcH_Carbamoyltrnsfr"/>
</dbReference>
<dbReference type="CDD" id="cd00657">
    <property type="entry name" value="Ferritin_like"/>
    <property type="match status" value="1"/>
</dbReference>
<comment type="caution">
    <text evidence="5">The sequence shown here is derived from an EMBL/GenBank/DDBJ whole genome shotgun (WGS) entry which is preliminary data.</text>
</comment>
<dbReference type="InterPro" id="IPR043129">
    <property type="entry name" value="ATPase_NBD"/>
</dbReference>
<dbReference type="InterPro" id="IPR012348">
    <property type="entry name" value="RNR-like"/>
</dbReference>
<dbReference type="Pfam" id="PF02543">
    <property type="entry name" value="Carbam_trans_N"/>
    <property type="match status" value="1"/>
</dbReference>
<evidence type="ECO:0000313" key="6">
    <source>
        <dbReference type="Proteomes" id="UP001169764"/>
    </source>
</evidence>
<reference evidence="5" key="1">
    <citation type="submission" date="2023-07" db="EMBL/GenBank/DDBJ databases">
        <authorList>
            <person name="Kim M."/>
        </authorList>
    </citation>
    <scope>NUCLEOTIDE SEQUENCE</scope>
    <source>
        <strain evidence="5">BIUV-7</strain>
    </source>
</reference>